<keyword evidence="4 14" id="KW-0812">Transmembrane</keyword>
<dbReference type="PANTHER" id="PTHR45897:SF4">
    <property type="entry name" value="HIGH-AFFINITY CHOLINE TRANSPORTER 1"/>
    <property type="match status" value="1"/>
</dbReference>
<name>A0A1H0QA25_HALAD</name>
<dbReference type="GO" id="GO:0008292">
    <property type="term" value="P:acetylcholine biosynthetic process"/>
    <property type="evidence" value="ECO:0007669"/>
    <property type="project" value="TreeGrafter"/>
</dbReference>
<organism evidence="15 16">
    <name type="scientific">Halobacillus aidingensis</name>
    <dbReference type="NCBI Taxonomy" id="240303"/>
    <lineage>
        <taxon>Bacteria</taxon>
        <taxon>Bacillati</taxon>
        <taxon>Bacillota</taxon>
        <taxon>Bacilli</taxon>
        <taxon>Bacillales</taxon>
        <taxon>Bacillaceae</taxon>
        <taxon>Halobacillus</taxon>
    </lineage>
</organism>
<evidence type="ECO:0000256" key="12">
    <source>
        <dbReference type="ARBA" id="ARBA00023201"/>
    </source>
</evidence>
<dbReference type="CDD" id="cd11474">
    <property type="entry name" value="SLC5sbd_CHT"/>
    <property type="match status" value="1"/>
</dbReference>
<evidence type="ECO:0000256" key="2">
    <source>
        <dbReference type="ARBA" id="ARBA00006434"/>
    </source>
</evidence>
<evidence type="ECO:0000256" key="14">
    <source>
        <dbReference type="SAM" id="Phobius"/>
    </source>
</evidence>
<keyword evidence="3" id="KW-0813">Transport</keyword>
<dbReference type="EMBL" id="FNIZ01000012">
    <property type="protein sequence ID" value="SDP13539.1"/>
    <property type="molecule type" value="Genomic_DNA"/>
</dbReference>
<evidence type="ECO:0000313" key="16">
    <source>
        <dbReference type="Proteomes" id="UP000198860"/>
    </source>
</evidence>
<dbReference type="AlphaFoldDB" id="A0A1H0QA25"/>
<dbReference type="PANTHER" id="PTHR45897">
    <property type="entry name" value="HIGH-AFFINITY CHOLINE TRANSPORTER 1"/>
    <property type="match status" value="1"/>
</dbReference>
<feature type="transmembrane region" description="Helical" evidence="14">
    <location>
        <begin position="38"/>
        <end position="56"/>
    </location>
</feature>
<feature type="transmembrane region" description="Helical" evidence="14">
    <location>
        <begin position="15"/>
        <end position="32"/>
    </location>
</feature>
<feature type="transmembrane region" description="Helical" evidence="14">
    <location>
        <begin position="499"/>
        <end position="520"/>
    </location>
</feature>
<proteinExistence type="inferred from homology"/>
<evidence type="ECO:0000256" key="6">
    <source>
        <dbReference type="ARBA" id="ARBA00022979"/>
    </source>
</evidence>
<keyword evidence="5" id="KW-0769">Symport</keyword>
<keyword evidence="12" id="KW-0739">Sodium transport</keyword>
<keyword evidence="9" id="KW-0406">Ion transport</keyword>
<accession>A0A1H0QA25</accession>
<keyword evidence="16" id="KW-1185">Reference proteome</keyword>
<dbReference type="Proteomes" id="UP000198860">
    <property type="component" value="Unassembled WGS sequence"/>
</dbReference>
<keyword evidence="11" id="KW-0325">Glycoprotein</keyword>
<comment type="subcellular location">
    <subcellularLocation>
        <location evidence="1">Membrane</location>
        <topology evidence="1">Multi-pass membrane protein</topology>
    </subcellularLocation>
</comment>
<evidence type="ECO:0000313" key="15">
    <source>
        <dbReference type="EMBL" id="SDP13539.1"/>
    </source>
</evidence>
<dbReference type="InterPro" id="IPR038377">
    <property type="entry name" value="Na/Glc_symporter_sf"/>
</dbReference>
<feature type="transmembrane region" description="Helical" evidence="14">
    <location>
        <begin position="462"/>
        <end position="479"/>
    </location>
</feature>
<feature type="transmembrane region" description="Helical" evidence="14">
    <location>
        <begin position="108"/>
        <end position="129"/>
    </location>
</feature>
<dbReference type="InterPro" id="IPR052244">
    <property type="entry name" value="Choline_transporter"/>
</dbReference>
<keyword evidence="8" id="KW-0915">Sodium</keyword>
<evidence type="ECO:0000256" key="11">
    <source>
        <dbReference type="ARBA" id="ARBA00023180"/>
    </source>
</evidence>
<feature type="transmembrane region" description="Helical" evidence="14">
    <location>
        <begin position="410"/>
        <end position="429"/>
    </location>
</feature>
<evidence type="ECO:0000256" key="4">
    <source>
        <dbReference type="ARBA" id="ARBA00022692"/>
    </source>
</evidence>
<dbReference type="STRING" id="240303.SAMN05421677_11292"/>
<evidence type="ECO:0000256" key="1">
    <source>
        <dbReference type="ARBA" id="ARBA00004141"/>
    </source>
</evidence>
<comment type="similarity">
    <text evidence="2 13">Belongs to the sodium:solute symporter (SSF) (TC 2.A.21) family.</text>
</comment>
<keyword evidence="10 14" id="KW-0472">Membrane</keyword>
<feature type="transmembrane region" description="Helical" evidence="14">
    <location>
        <begin position="77"/>
        <end position="96"/>
    </location>
</feature>
<dbReference type="GO" id="GO:0005307">
    <property type="term" value="F:choline:sodium symporter activity"/>
    <property type="evidence" value="ECO:0007669"/>
    <property type="project" value="TreeGrafter"/>
</dbReference>
<protein>
    <submittedName>
        <fullName evidence="15">Solute carrier family 5 (High affinity choline transporter), member 7</fullName>
    </submittedName>
</protein>
<feature type="transmembrane region" description="Helical" evidence="14">
    <location>
        <begin position="272"/>
        <end position="293"/>
    </location>
</feature>
<evidence type="ECO:0000256" key="10">
    <source>
        <dbReference type="ARBA" id="ARBA00023136"/>
    </source>
</evidence>
<gene>
    <name evidence="15" type="ORF">SAMN05421677_11292</name>
</gene>
<keyword evidence="6" id="KW-0530">Neurotransmitter biosynthesis</keyword>
<evidence type="ECO:0000256" key="9">
    <source>
        <dbReference type="ARBA" id="ARBA00023065"/>
    </source>
</evidence>
<dbReference type="Gene3D" id="1.20.1730.10">
    <property type="entry name" value="Sodium/glucose cotransporter"/>
    <property type="match status" value="1"/>
</dbReference>
<evidence type="ECO:0000256" key="8">
    <source>
        <dbReference type="ARBA" id="ARBA00023053"/>
    </source>
</evidence>
<feature type="transmembrane region" description="Helical" evidence="14">
    <location>
        <begin position="218"/>
        <end position="237"/>
    </location>
</feature>
<dbReference type="InterPro" id="IPR001734">
    <property type="entry name" value="Na/solute_symporter"/>
</dbReference>
<feature type="transmembrane region" description="Helical" evidence="14">
    <location>
        <begin position="155"/>
        <end position="179"/>
    </location>
</feature>
<evidence type="ECO:0000256" key="13">
    <source>
        <dbReference type="RuleBase" id="RU362091"/>
    </source>
</evidence>
<reference evidence="16" key="1">
    <citation type="submission" date="2016-10" db="EMBL/GenBank/DDBJ databases">
        <authorList>
            <person name="Varghese N."/>
            <person name="Submissions S."/>
        </authorList>
    </citation>
    <scope>NUCLEOTIDE SEQUENCE [LARGE SCALE GENOMIC DNA]</scope>
    <source>
        <strain evidence="16">CGMCC 1.3703</strain>
    </source>
</reference>
<evidence type="ECO:0000256" key="7">
    <source>
        <dbReference type="ARBA" id="ARBA00022989"/>
    </source>
</evidence>
<sequence length="546" mass="59702">MQSNQQTSFFAKNKAAIMLGTLLGVFVLYMAFTNENIQWGGFIAMIVFYALVYYIGAVFATNKSGTLADMMVANRSLPLGIAMFTMAATWVGGGYVNGTAEFTYSDGLVWAQAPWGYALSLIIGGIFYARKMRRYEFLTIIDPLEQRFGKKMAGVLYIPALLGEMFWSAAILTALGTTFGTILNIDFTTSIILSGIIAIAYTVAGGMWAVAYTDVFQMAILLIGLILVVPFTLGHVGGLENAWSNYSVEFGSYANLFPPLNGWQDPAWGNWFWNWIDYALLLIFGGIAWQVYFQRVLSAKNEKTAMWLSITAGVICIIAAIPAVLIGIVGVNMDWASMGLPTPENPAVILPHILRYLTPELVSAIGLGALAAAVMSSMDSSILSASSMASWNVYRPLLKPNASSEQLKKVIKRTIIIVGVGAMIIALNVKSVYTLWYLASDLVYTILFPQLTMALFYKNANLYGSIAGFSVALFLRLGGGEPAMGLPAFLPYPMINPDGIVLFPFRTLACIAAFIMIFVVSELTKKKCQPQPLLMPEEREQEEKAS</sequence>
<dbReference type="Pfam" id="PF00474">
    <property type="entry name" value="SSF"/>
    <property type="match status" value="1"/>
</dbReference>
<evidence type="ECO:0000256" key="3">
    <source>
        <dbReference type="ARBA" id="ARBA00022448"/>
    </source>
</evidence>
<keyword evidence="7 14" id="KW-1133">Transmembrane helix</keyword>
<dbReference type="GO" id="GO:0005886">
    <property type="term" value="C:plasma membrane"/>
    <property type="evidence" value="ECO:0007669"/>
    <property type="project" value="TreeGrafter"/>
</dbReference>
<feature type="transmembrane region" description="Helical" evidence="14">
    <location>
        <begin position="191"/>
        <end position="211"/>
    </location>
</feature>
<feature type="transmembrane region" description="Helical" evidence="14">
    <location>
        <begin position="305"/>
        <end position="331"/>
    </location>
</feature>
<dbReference type="PROSITE" id="PS50283">
    <property type="entry name" value="NA_SOLUT_SYMP_3"/>
    <property type="match status" value="1"/>
</dbReference>
<evidence type="ECO:0000256" key="5">
    <source>
        <dbReference type="ARBA" id="ARBA00022847"/>
    </source>
</evidence>